<feature type="region of interest" description="Disordered" evidence="1">
    <location>
        <begin position="160"/>
        <end position="207"/>
    </location>
</feature>
<feature type="compositionally biased region" description="Polar residues" evidence="1">
    <location>
        <begin position="196"/>
        <end position="207"/>
    </location>
</feature>
<dbReference type="GeneID" id="39594115"/>
<sequence length="501" mass="55948">MTFTVTEQLLAIDHIVDRIISYTDRRSLSRMMSVSKAMYHLVARPLYRNAAVWEETMNSFMLGATQQCECEKCIARFKEDYGYDVKTGKFTPWGAATNQPHRYGKYTSNRPTDAELKAQPRNEAMQKARQQARSMCAHKEEIATPKTVEELAAERDEWIPDFHKTGRQATGKKTQGRKNKGNKIKRTPRKGGKAAKNTTPPSSSSTIAEANAGVKPASNDDKGSIATLHHHESACSGYGNPLAKYVTNLEVLRIVETPVGATHCFYICENIPHGECNIIDKLKPHKLVIRNVWGGSVPFAENWSLPRETKEVVVILPTARDRYQIGGPTRLTRSYFGQFTNAKSVKLVFWPDWDISLTLHPLAKLRRQALGPFNDADLDRKSPIFVDYIADVLRTLTYARSSLSGSNPMVTVYGLETLRLTGHNGMSTLVRAYNKTHPHGPAPNLQSLVKAHVSAVQTTMAYPDGQNEAPIMLGSCPVQWRTIGAYIENLDARAGEIDEFD</sequence>
<feature type="compositionally biased region" description="Basic residues" evidence="1">
    <location>
        <begin position="174"/>
        <end position="193"/>
    </location>
</feature>
<evidence type="ECO:0008006" key="4">
    <source>
        <dbReference type="Google" id="ProtNLM"/>
    </source>
</evidence>
<feature type="region of interest" description="Disordered" evidence="1">
    <location>
        <begin position="96"/>
        <end position="124"/>
    </location>
</feature>
<dbReference type="EMBL" id="RSCE01000009">
    <property type="protein sequence ID" value="RSH79904.1"/>
    <property type="molecule type" value="Genomic_DNA"/>
</dbReference>
<evidence type="ECO:0000313" key="2">
    <source>
        <dbReference type="EMBL" id="RSH79904.1"/>
    </source>
</evidence>
<organism evidence="2 3">
    <name type="scientific">Apiotrichum porosum</name>
    <dbReference type="NCBI Taxonomy" id="105984"/>
    <lineage>
        <taxon>Eukaryota</taxon>
        <taxon>Fungi</taxon>
        <taxon>Dikarya</taxon>
        <taxon>Basidiomycota</taxon>
        <taxon>Agaricomycotina</taxon>
        <taxon>Tremellomycetes</taxon>
        <taxon>Trichosporonales</taxon>
        <taxon>Trichosporonaceae</taxon>
        <taxon>Apiotrichum</taxon>
    </lineage>
</organism>
<feature type="compositionally biased region" description="Polar residues" evidence="1">
    <location>
        <begin position="96"/>
        <end position="111"/>
    </location>
</feature>
<dbReference type="Proteomes" id="UP000279236">
    <property type="component" value="Unassembled WGS sequence"/>
</dbReference>
<feature type="compositionally biased region" description="Basic and acidic residues" evidence="1">
    <location>
        <begin position="112"/>
        <end position="124"/>
    </location>
</feature>
<name>A0A427XMC8_9TREE</name>
<protein>
    <recommendedName>
        <fullName evidence="4">F-box domain-containing protein</fullName>
    </recommendedName>
</protein>
<evidence type="ECO:0000313" key="3">
    <source>
        <dbReference type="Proteomes" id="UP000279236"/>
    </source>
</evidence>
<keyword evidence="3" id="KW-1185">Reference proteome</keyword>
<dbReference type="AlphaFoldDB" id="A0A427XMC8"/>
<dbReference type="RefSeq" id="XP_028475013.1">
    <property type="nucleotide sequence ID" value="XM_028624845.1"/>
</dbReference>
<accession>A0A427XMC8</accession>
<proteinExistence type="predicted"/>
<gene>
    <name evidence="2" type="ORF">EHS24_009572</name>
</gene>
<evidence type="ECO:0000256" key="1">
    <source>
        <dbReference type="SAM" id="MobiDB-lite"/>
    </source>
</evidence>
<comment type="caution">
    <text evidence="2">The sequence shown here is derived from an EMBL/GenBank/DDBJ whole genome shotgun (WGS) entry which is preliminary data.</text>
</comment>
<reference evidence="2 3" key="1">
    <citation type="submission" date="2018-11" db="EMBL/GenBank/DDBJ databases">
        <title>Genome sequence of Apiotrichum porosum DSM 27194.</title>
        <authorList>
            <person name="Aliyu H."/>
            <person name="Gorte O."/>
            <person name="Ochsenreither K."/>
        </authorList>
    </citation>
    <scope>NUCLEOTIDE SEQUENCE [LARGE SCALE GENOMIC DNA]</scope>
    <source>
        <strain evidence="2 3">DSM 27194</strain>
    </source>
</reference>